<dbReference type="STRING" id="631454.N177_4093"/>
<organism evidence="9 10">
    <name type="scientific">Lutibaculum baratangense AMV1</name>
    <dbReference type="NCBI Taxonomy" id="631454"/>
    <lineage>
        <taxon>Bacteria</taxon>
        <taxon>Pseudomonadati</taxon>
        <taxon>Pseudomonadota</taxon>
        <taxon>Alphaproteobacteria</taxon>
        <taxon>Hyphomicrobiales</taxon>
        <taxon>Tepidamorphaceae</taxon>
        <taxon>Lutibaculum</taxon>
    </lineage>
</organism>
<feature type="transmembrane region" description="Helical" evidence="7">
    <location>
        <begin position="219"/>
        <end position="237"/>
    </location>
</feature>
<comment type="subcellular location">
    <subcellularLocation>
        <location evidence="1 7">Cell inner membrane</location>
        <topology evidence="1 7">Multi-pass membrane protein</topology>
    </subcellularLocation>
</comment>
<name>V4T7C9_9HYPH</name>
<dbReference type="PIRSF" id="PIRSF006066">
    <property type="entry name" value="HI0050"/>
    <property type="match status" value="1"/>
</dbReference>
<feature type="domain" description="TRAP C4-dicarboxylate transport system permease DctM subunit" evidence="8">
    <location>
        <begin position="9"/>
        <end position="420"/>
    </location>
</feature>
<keyword evidence="7" id="KW-0813">Transport</keyword>
<comment type="caution">
    <text evidence="9">The sequence shown here is derived from an EMBL/GenBank/DDBJ whole genome shotgun (WGS) entry which is preliminary data.</text>
</comment>
<feature type="transmembrane region" description="Helical" evidence="7">
    <location>
        <begin position="170"/>
        <end position="191"/>
    </location>
</feature>
<dbReference type="PATRIC" id="fig|631454.5.peg.4041"/>
<dbReference type="EMBL" id="AWXZ01000042">
    <property type="protein sequence ID" value="ESR22528.1"/>
    <property type="molecule type" value="Genomic_DNA"/>
</dbReference>
<comment type="caution">
    <text evidence="7">Lacks conserved residue(s) required for the propagation of feature annotation.</text>
</comment>
<keyword evidence="2" id="KW-1003">Cell membrane</keyword>
<dbReference type="PANTHER" id="PTHR33362:SF5">
    <property type="entry name" value="C4-DICARBOXYLATE TRAP TRANSPORTER LARGE PERMEASE PROTEIN DCTM"/>
    <property type="match status" value="1"/>
</dbReference>
<keyword evidence="4 7" id="KW-0812">Transmembrane</keyword>
<dbReference type="Proteomes" id="UP000017819">
    <property type="component" value="Unassembled WGS sequence"/>
</dbReference>
<dbReference type="GO" id="GO:0005886">
    <property type="term" value="C:plasma membrane"/>
    <property type="evidence" value="ECO:0007669"/>
    <property type="project" value="UniProtKB-SubCell"/>
</dbReference>
<dbReference type="Pfam" id="PF06808">
    <property type="entry name" value="DctM"/>
    <property type="match status" value="1"/>
</dbReference>
<feature type="transmembrane region" description="Helical" evidence="7">
    <location>
        <begin position="135"/>
        <end position="158"/>
    </location>
</feature>
<dbReference type="eggNOG" id="COG1593">
    <property type="taxonomic scope" value="Bacteria"/>
</dbReference>
<protein>
    <recommendedName>
        <fullName evidence="7">TRAP transporter large permease protein</fullName>
    </recommendedName>
</protein>
<feature type="transmembrane region" description="Helical" evidence="7">
    <location>
        <begin position="266"/>
        <end position="294"/>
    </location>
</feature>
<dbReference type="OrthoDB" id="9783448at2"/>
<dbReference type="InterPro" id="IPR010656">
    <property type="entry name" value="DctM"/>
</dbReference>
<evidence type="ECO:0000259" key="8">
    <source>
        <dbReference type="Pfam" id="PF06808"/>
    </source>
</evidence>
<dbReference type="NCBIfam" id="TIGR00786">
    <property type="entry name" value="dctM"/>
    <property type="match status" value="1"/>
</dbReference>
<gene>
    <name evidence="9" type="ORF">N177_4093</name>
</gene>
<feature type="transmembrane region" description="Helical" evidence="7">
    <location>
        <begin position="314"/>
        <end position="345"/>
    </location>
</feature>
<evidence type="ECO:0000313" key="9">
    <source>
        <dbReference type="EMBL" id="ESR22528.1"/>
    </source>
</evidence>
<dbReference type="AlphaFoldDB" id="V4T7C9"/>
<proteinExistence type="inferred from homology"/>
<evidence type="ECO:0000256" key="5">
    <source>
        <dbReference type="ARBA" id="ARBA00022989"/>
    </source>
</evidence>
<evidence type="ECO:0000313" key="10">
    <source>
        <dbReference type="Proteomes" id="UP000017819"/>
    </source>
</evidence>
<dbReference type="PANTHER" id="PTHR33362">
    <property type="entry name" value="SIALIC ACID TRAP TRANSPORTER PERMEASE PROTEIN SIAT-RELATED"/>
    <property type="match status" value="1"/>
</dbReference>
<dbReference type="InterPro" id="IPR004681">
    <property type="entry name" value="TRAP_DctM"/>
</dbReference>
<feature type="transmembrane region" description="Helical" evidence="7">
    <location>
        <begin position="243"/>
        <end position="259"/>
    </location>
</feature>
<sequence length="428" mass="45313">MTWAILAGALLISISTAAVLGAALGLTGFILLEFQAGGATGLAITAVWNVFSDFSLSAVPLFILLGDILLASGISTRVYNGLTPLFHRIPGKLLHTNIAVSTVFGAVSGSSTSTAAAIGAVGYPELSRRGYDRPLVVASLAAGGTLGLLIPPSLSLLIYGATQDVSIGRLFLAGIIPGLVLAFAFGLYLMLVDSLREGLTPETEEAPSWGDIGRGLLQIWPLPILIFFVLGTIYMGLATPTEAAGLGVVAAIVLGFAWADLSLPRLWAAVLSSVQVFGAIAMVMLGTLILAQAVSILGLPRQLVAMLTEMELSASWVLFFVVLVYLVLGCFFDGISLLLMTLPITFPLMMSLGYDPVWFGVIVTILMEIGMITPPVGLNLFVLVTITEREVKLSEAAWATIPFWLIMLGMIVVFTVFPEIVLFLPSFY</sequence>
<reference evidence="9 10" key="1">
    <citation type="journal article" date="2014" name="Genome Announc.">
        <title>Draft Genome Sequence of Lutibaculum baratangense Strain AMV1T, Isolated from a Mud Volcano in Andamans, India.</title>
        <authorList>
            <person name="Singh A."/>
            <person name="Sreenivas A."/>
            <person name="Sathyanarayana Reddy G."/>
            <person name="Pinnaka A.K."/>
            <person name="Shivaji S."/>
        </authorList>
    </citation>
    <scope>NUCLEOTIDE SEQUENCE [LARGE SCALE GENOMIC DNA]</scope>
    <source>
        <strain evidence="9 10">AMV1</strain>
    </source>
</reference>
<evidence type="ECO:0000256" key="2">
    <source>
        <dbReference type="ARBA" id="ARBA00022475"/>
    </source>
</evidence>
<keyword evidence="3 7" id="KW-0997">Cell inner membrane</keyword>
<evidence type="ECO:0000256" key="4">
    <source>
        <dbReference type="ARBA" id="ARBA00022692"/>
    </source>
</evidence>
<comment type="function">
    <text evidence="7">Part of the tripartite ATP-independent periplasmic (TRAP) transport system.</text>
</comment>
<evidence type="ECO:0000256" key="6">
    <source>
        <dbReference type="ARBA" id="ARBA00023136"/>
    </source>
</evidence>
<dbReference type="RefSeq" id="WP_023434199.1">
    <property type="nucleotide sequence ID" value="NZ_AWXZ01000042.1"/>
</dbReference>
<feature type="transmembrane region" description="Helical" evidence="7">
    <location>
        <begin position="401"/>
        <end position="424"/>
    </location>
</feature>
<dbReference type="GO" id="GO:0022857">
    <property type="term" value="F:transmembrane transporter activity"/>
    <property type="evidence" value="ECO:0007669"/>
    <property type="project" value="UniProtKB-UniRule"/>
</dbReference>
<keyword evidence="5 7" id="KW-1133">Transmembrane helix</keyword>
<evidence type="ECO:0000256" key="3">
    <source>
        <dbReference type="ARBA" id="ARBA00022519"/>
    </source>
</evidence>
<evidence type="ECO:0000256" key="7">
    <source>
        <dbReference type="RuleBase" id="RU369079"/>
    </source>
</evidence>
<keyword evidence="6 7" id="KW-0472">Membrane</keyword>
<comment type="similarity">
    <text evidence="7">Belongs to the TRAP transporter large permease family.</text>
</comment>
<feature type="transmembrane region" description="Helical" evidence="7">
    <location>
        <begin position="98"/>
        <end position="123"/>
    </location>
</feature>
<evidence type="ECO:0000256" key="1">
    <source>
        <dbReference type="ARBA" id="ARBA00004429"/>
    </source>
</evidence>
<feature type="transmembrane region" description="Helical" evidence="7">
    <location>
        <begin position="357"/>
        <end position="381"/>
    </location>
</feature>
<accession>V4T7C9</accession>
<keyword evidence="10" id="KW-1185">Reference proteome</keyword>
<comment type="subunit">
    <text evidence="7">The complex comprises the extracytoplasmic solute receptor protein and the two transmembrane proteins.</text>
</comment>